<proteinExistence type="predicted"/>
<sequence length="155" mass="18208">MPYTKRRGVGTDHGSINWAAKVQRRKSWRIWLFRNFDRDPKPRGMAGEDVEGQKETGHGTHLEKRRADLTPEQRRYEAAKREFVRAAIADAKAFTDTTVEEIMEEYRRAGKLHRFDPDTEWMKRFARVARKHPPPEGLVPEMADYIKLLEEDEAN</sequence>
<accession>A0A835E1Q2</accession>
<feature type="compositionally biased region" description="Basic and acidic residues" evidence="1">
    <location>
        <begin position="51"/>
        <end position="63"/>
    </location>
</feature>
<comment type="caution">
    <text evidence="2">The sequence shown here is derived from an EMBL/GenBank/DDBJ whole genome shotgun (WGS) entry which is preliminary data.</text>
</comment>
<dbReference type="OrthoDB" id="690137at2759"/>
<keyword evidence="3" id="KW-1185">Reference proteome</keyword>
<dbReference type="AlphaFoldDB" id="A0A835E1Q2"/>
<organism evidence="2 3">
    <name type="scientific">Digitaria exilis</name>
    <dbReference type="NCBI Taxonomy" id="1010633"/>
    <lineage>
        <taxon>Eukaryota</taxon>
        <taxon>Viridiplantae</taxon>
        <taxon>Streptophyta</taxon>
        <taxon>Embryophyta</taxon>
        <taxon>Tracheophyta</taxon>
        <taxon>Spermatophyta</taxon>
        <taxon>Magnoliopsida</taxon>
        <taxon>Liliopsida</taxon>
        <taxon>Poales</taxon>
        <taxon>Poaceae</taxon>
        <taxon>PACMAD clade</taxon>
        <taxon>Panicoideae</taxon>
        <taxon>Panicodae</taxon>
        <taxon>Paniceae</taxon>
        <taxon>Anthephorinae</taxon>
        <taxon>Digitaria</taxon>
    </lineage>
</organism>
<dbReference type="EMBL" id="JACEFO010002379">
    <property type="protein sequence ID" value="KAF8663297.1"/>
    <property type="molecule type" value="Genomic_DNA"/>
</dbReference>
<protein>
    <submittedName>
        <fullName evidence="2">Uncharacterized protein</fullName>
    </submittedName>
</protein>
<feature type="region of interest" description="Disordered" evidence="1">
    <location>
        <begin position="39"/>
        <end position="63"/>
    </location>
</feature>
<name>A0A835E1Q2_9POAL</name>
<reference evidence="2" key="1">
    <citation type="submission" date="2020-07" db="EMBL/GenBank/DDBJ databases">
        <title>Genome sequence and genetic diversity analysis of an under-domesticated orphan crop, white fonio (Digitaria exilis).</title>
        <authorList>
            <person name="Bennetzen J.L."/>
            <person name="Chen S."/>
            <person name="Ma X."/>
            <person name="Wang X."/>
            <person name="Yssel A.E.J."/>
            <person name="Chaluvadi S.R."/>
            <person name="Johnson M."/>
            <person name="Gangashetty P."/>
            <person name="Hamidou F."/>
            <person name="Sanogo M.D."/>
            <person name="Zwaenepoel A."/>
            <person name="Wallace J."/>
            <person name="Van De Peer Y."/>
            <person name="Van Deynze A."/>
        </authorList>
    </citation>
    <scope>NUCLEOTIDE SEQUENCE</scope>
    <source>
        <tissue evidence="2">Leaves</tissue>
    </source>
</reference>
<evidence type="ECO:0000256" key="1">
    <source>
        <dbReference type="SAM" id="MobiDB-lite"/>
    </source>
</evidence>
<evidence type="ECO:0000313" key="3">
    <source>
        <dbReference type="Proteomes" id="UP000636709"/>
    </source>
</evidence>
<evidence type="ECO:0000313" key="2">
    <source>
        <dbReference type="EMBL" id="KAF8663297.1"/>
    </source>
</evidence>
<dbReference type="Proteomes" id="UP000636709">
    <property type="component" value="Unassembled WGS sequence"/>
</dbReference>
<gene>
    <name evidence="2" type="ORF">HU200_055909</name>
</gene>